<sequence>MDNLTMEEVLAEYRLSLIQIHTLDFLLLSGLYLLVFLVGLAGNLVIIYLVSKLSAQAQHNTSRDRVLVNLCVADLLVILVCCPAAVASSGTKLWLLGAPCCKLLFFLQGSTLCTVQQDCVHRVTVLYK</sequence>
<comment type="subcellular location">
    <subcellularLocation>
        <location evidence="1">Membrane</location>
        <topology evidence="1">Multi-pass membrane protein</topology>
    </subcellularLocation>
</comment>
<keyword evidence="3 9" id="KW-0812">Transmembrane</keyword>
<feature type="transmembrane region" description="Helical" evidence="9">
    <location>
        <begin position="25"/>
        <end position="50"/>
    </location>
</feature>
<keyword evidence="7" id="KW-0675">Receptor</keyword>
<evidence type="ECO:0000256" key="1">
    <source>
        <dbReference type="ARBA" id="ARBA00004141"/>
    </source>
</evidence>
<keyword evidence="8" id="KW-0807">Transducer</keyword>
<dbReference type="InterPro" id="IPR000276">
    <property type="entry name" value="GPCR_Rhodpsn"/>
</dbReference>
<dbReference type="InterPro" id="IPR017452">
    <property type="entry name" value="GPCR_Rhodpsn_7TM"/>
</dbReference>
<reference evidence="11 12" key="1">
    <citation type="submission" date="2022-01" db="EMBL/GenBank/DDBJ databases">
        <title>A chromosomal length assembly of Cordylochernes scorpioides.</title>
        <authorList>
            <person name="Zeh D."/>
            <person name="Zeh J."/>
        </authorList>
    </citation>
    <scope>NUCLEOTIDE SEQUENCE [LARGE SCALE GENOMIC DNA]</scope>
    <source>
        <strain evidence="11">IN4F17</strain>
        <tissue evidence="11">Whole Body</tissue>
    </source>
</reference>
<evidence type="ECO:0000259" key="10">
    <source>
        <dbReference type="PROSITE" id="PS50262"/>
    </source>
</evidence>
<dbReference type="PANTHER" id="PTHR45695:SF9">
    <property type="entry name" value="LEUCOKININ RECEPTOR"/>
    <property type="match status" value="1"/>
</dbReference>
<name>A0ABY6KRZ7_9ARAC</name>
<dbReference type="Proteomes" id="UP001235939">
    <property type="component" value="Chromosome 08"/>
</dbReference>
<protein>
    <recommendedName>
        <fullName evidence="10">G-protein coupled receptors family 1 profile domain-containing protein</fullName>
    </recommendedName>
</protein>
<evidence type="ECO:0000256" key="2">
    <source>
        <dbReference type="ARBA" id="ARBA00010663"/>
    </source>
</evidence>
<keyword evidence="6 9" id="KW-0472">Membrane</keyword>
<evidence type="ECO:0000256" key="7">
    <source>
        <dbReference type="ARBA" id="ARBA00023170"/>
    </source>
</evidence>
<evidence type="ECO:0000256" key="6">
    <source>
        <dbReference type="ARBA" id="ARBA00023136"/>
    </source>
</evidence>
<evidence type="ECO:0000313" key="11">
    <source>
        <dbReference type="EMBL" id="UYV71631.1"/>
    </source>
</evidence>
<feature type="transmembrane region" description="Helical" evidence="9">
    <location>
        <begin position="66"/>
        <end position="86"/>
    </location>
</feature>
<dbReference type="EMBL" id="CP092870">
    <property type="protein sequence ID" value="UYV71631.1"/>
    <property type="molecule type" value="Genomic_DNA"/>
</dbReference>
<evidence type="ECO:0000256" key="5">
    <source>
        <dbReference type="ARBA" id="ARBA00023040"/>
    </source>
</evidence>
<feature type="domain" description="G-protein coupled receptors family 1 profile" evidence="10">
    <location>
        <begin position="42"/>
        <end position="107"/>
    </location>
</feature>
<evidence type="ECO:0000256" key="9">
    <source>
        <dbReference type="SAM" id="Phobius"/>
    </source>
</evidence>
<accession>A0ABY6KRZ7</accession>
<proteinExistence type="inferred from homology"/>
<comment type="similarity">
    <text evidence="2">Belongs to the G-protein coupled receptor 1 family.</text>
</comment>
<evidence type="ECO:0000256" key="3">
    <source>
        <dbReference type="ARBA" id="ARBA00022692"/>
    </source>
</evidence>
<organism evidence="11 12">
    <name type="scientific">Cordylochernes scorpioides</name>
    <dbReference type="NCBI Taxonomy" id="51811"/>
    <lineage>
        <taxon>Eukaryota</taxon>
        <taxon>Metazoa</taxon>
        <taxon>Ecdysozoa</taxon>
        <taxon>Arthropoda</taxon>
        <taxon>Chelicerata</taxon>
        <taxon>Arachnida</taxon>
        <taxon>Pseudoscorpiones</taxon>
        <taxon>Cheliferoidea</taxon>
        <taxon>Chernetidae</taxon>
        <taxon>Cordylochernes</taxon>
    </lineage>
</organism>
<keyword evidence="12" id="KW-1185">Reference proteome</keyword>
<gene>
    <name evidence="11" type="ORF">LAZ67_8003966</name>
</gene>
<evidence type="ECO:0000256" key="8">
    <source>
        <dbReference type="ARBA" id="ARBA00023224"/>
    </source>
</evidence>
<dbReference type="Gene3D" id="1.20.1070.10">
    <property type="entry name" value="Rhodopsin 7-helix transmembrane proteins"/>
    <property type="match status" value="1"/>
</dbReference>
<evidence type="ECO:0000256" key="4">
    <source>
        <dbReference type="ARBA" id="ARBA00022989"/>
    </source>
</evidence>
<keyword evidence="5" id="KW-0297">G-protein coupled receptor</keyword>
<dbReference type="PROSITE" id="PS50262">
    <property type="entry name" value="G_PROTEIN_RECEP_F1_2"/>
    <property type="match status" value="1"/>
</dbReference>
<keyword evidence="4 9" id="KW-1133">Transmembrane helix</keyword>
<dbReference type="PANTHER" id="PTHR45695">
    <property type="entry name" value="LEUCOKININ RECEPTOR-RELATED"/>
    <property type="match status" value="1"/>
</dbReference>
<dbReference type="SUPFAM" id="SSF81321">
    <property type="entry name" value="Family A G protein-coupled receptor-like"/>
    <property type="match status" value="1"/>
</dbReference>
<evidence type="ECO:0000313" key="12">
    <source>
        <dbReference type="Proteomes" id="UP001235939"/>
    </source>
</evidence>
<dbReference type="PRINTS" id="PR00237">
    <property type="entry name" value="GPCRRHODOPSN"/>
</dbReference>